<feature type="binding site" evidence="4">
    <location>
        <position position="129"/>
    </location>
    <ligand>
        <name>pyridoxal 5'-phosphate</name>
        <dbReference type="ChEBI" id="CHEBI:597326"/>
    </ligand>
</feature>
<dbReference type="InterPro" id="IPR015421">
    <property type="entry name" value="PyrdxlP-dep_Trfase_major"/>
</dbReference>
<dbReference type="InterPro" id="IPR015424">
    <property type="entry name" value="PyrdxlP-dep_Trfase"/>
</dbReference>
<comment type="pathway">
    <text evidence="4 5">Amino-acid degradation; L-kynurenine degradation; L-alanine and anthranilate from L-kynurenine: step 1/1.</text>
</comment>
<reference evidence="7" key="1">
    <citation type="submission" date="2021-03" db="EMBL/GenBank/DDBJ databases">
        <authorList>
            <person name="Tagirdzhanova G."/>
        </authorList>
    </citation>
    <scope>NUCLEOTIDE SEQUENCE</scope>
</reference>
<dbReference type="GO" id="GO:0043420">
    <property type="term" value="P:anthranilate metabolic process"/>
    <property type="evidence" value="ECO:0007669"/>
    <property type="project" value="UniProtKB-UniRule"/>
</dbReference>
<comment type="similarity">
    <text evidence="4 5">Belongs to the kynureninase family.</text>
</comment>
<evidence type="ECO:0000259" key="6">
    <source>
        <dbReference type="Pfam" id="PF00266"/>
    </source>
</evidence>
<dbReference type="Pfam" id="PF00266">
    <property type="entry name" value="Aminotran_5"/>
    <property type="match status" value="1"/>
</dbReference>
<name>A0A8H3G3B2_9LECA</name>
<dbReference type="Proteomes" id="UP000664203">
    <property type="component" value="Unassembled WGS sequence"/>
</dbReference>
<comment type="subcellular location">
    <subcellularLocation>
        <location evidence="4 5">Cytoplasm</location>
    </subcellularLocation>
</comment>
<feature type="binding site" evidence="4">
    <location>
        <position position="245"/>
    </location>
    <ligand>
        <name>pyridoxal 5'-phosphate</name>
        <dbReference type="ChEBI" id="CHEBI:597326"/>
    </ligand>
</feature>
<evidence type="ECO:0000256" key="1">
    <source>
        <dbReference type="ARBA" id="ARBA00022642"/>
    </source>
</evidence>
<protein>
    <recommendedName>
        <fullName evidence="4 5">Kynureninase</fullName>
        <ecNumber evidence="4 5">3.7.1.3</ecNumber>
    </recommendedName>
    <alternativeName>
        <fullName evidence="4">Biosynthesis of nicotinic acid protein 5</fullName>
    </alternativeName>
    <alternativeName>
        <fullName evidence="4">L-kynurenine hydrolase</fullName>
    </alternativeName>
</protein>
<dbReference type="Gene3D" id="3.90.1150.10">
    <property type="entry name" value="Aspartate Aminotransferase, domain 1"/>
    <property type="match status" value="1"/>
</dbReference>
<keyword evidence="3 4" id="KW-0663">Pyridoxal phosphate</keyword>
<dbReference type="EMBL" id="CAJPDR010000327">
    <property type="protein sequence ID" value="CAF9932383.1"/>
    <property type="molecule type" value="Genomic_DNA"/>
</dbReference>
<keyword evidence="2 4" id="KW-0378">Hydrolase</keyword>
<dbReference type="HAMAP" id="MF_01970">
    <property type="entry name" value="Kynureninase"/>
    <property type="match status" value="1"/>
</dbReference>
<feature type="binding site" evidence="4">
    <location>
        <begin position="156"/>
        <end position="159"/>
    </location>
    <ligand>
        <name>pyridoxal 5'-phosphate</name>
        <dbReference type="ChEBI" id="CHEBI:597326"/>
    </ligand>
</feature>
<gene>
    <name evidence="4 7" type="primary">BNA5</name>
    <name evidence="7" type="ORF">ALECFALPRED_005280</name>
</gene>
<dbReference type="GO" id="GO:0030170">
    <property type="term" value="F:pyridoxal phosphate binding"/>
    <property type="evidence" value="ECO:0007669"/>
    <property type="project" value="UniProtKB-UniRule"/>
</dbReference>
<comment type="cofactor">
    <cofactor evidence="4 5">
        <name>pyridoxal 5'-phosphate</name>
        <dbReference type="ChEBI" id="CHEBI:597326"/>
    </cofactor>
</comment>
<dbReference type="GO" id="GO:0019805">
    <property type="term" value="P:quinolinate biosynthetic process"/>
    <property type="evidence" value="ECO:0007669"/>
    <property type="project" value="UniProtKB-UniRule"/>
</dbReference>
<organism evidence="7 8">
    <name type="scientific">Alectoria fallacina</name>
    <dbReference type="NCBI Taxonomy" id="1903189"/>
    <lineage>
        <taxon>Eukaryota</taxon>
        <taxon>Fungi</taxon>
        <taxon>Dikarya</taxon>
        <taxon>Ascomycota</taxon>
        <taxon>Pezizomycotina</taxon>
        <taxon>Lecanoromycetes</taxon>
        <taxon>OSLEUM clade</taxon>
        <taxon>Lecanoromycetidae</taxon>
        <taxon>Lecanorales</taxon>
        <taxon>Lecanorineae</taxon>
        <taxon>Parmeliaceae</taxon>
        <taxon>Alectoria</taxon>
    </lineage>
</organism>
<dbReference type="SUPFAM" id="SSF53383">
    <property type="entry name" value="PLP-dependent transferases"/>
    <property type="match status" value="1"/>
</dbReference>
<dbReference type="Pfam" id="PF22580">
    <property type="entry name" value="KYNU_C"/>
    <property type="match status" value="1"/>
</dbReference>
<comment type="function">
    <text evidence="4 5">Catalyzes the cleavage of L-kynurenine (L-Kyn) and L-3-hydroxykynurenine (L-3OHKyn) into anthranilic acid (AA) and 3-hydroxyanthranilic acid (3-OHAA), respectively.</text>
</comment>
<dbReference type="InterPro" id="IPR000192">
    <property type="entry name" value="Aminotrans_V_dom"/>
</dbReference>
<feature type="binding site" evidence="4">
    <location>
        <position position="267"/>
    </location>
    <ligand>
        <name>pyridoxal 5'-phosphate</name>
        <dbReference type="ChEBI" id="CHEBI:597326"/>
    </ligand>
</feature>
<dbReference type="AlphaFoldDB" id="A0A8H3G3B2"/>
<dbReference type="FunFam" id="3.40.640.10:FF:000031">
    <property type="entry name" value="Kynureninase"/>
    <property type="match status" value="1"/>
</dbReference>
<comment type="subunit">
    <text evidence="4 5">Homodimer.</text>
</comment>
<evidence type="ECO:0000256" key="5">
    <source>
        <dbReference type="PIRNR" id="PIRNR038800"/>
    </source>
</evidence>
<dbReference type="GO" id="GO:0034354">
    <property type="term" value="P:'de novo' NAD+ biosynthetic process from L-tryptophan"/>
    <property type="evidence" value="ECO:0007669"/>
    <property type="project" value="UniProtKB-UniRule"/>
</dbReference>
<keyword evidence="1 4" id="KW-0662">Pyridine nucleotide biosynthesis</keyword>
<evidence type="ECO:0000256" key="4">
    <source>
        <dbReference type="HAMAP-Rule" id="MF_03017"/>
    </source>
</evidence>
<evidence type="ECO:0000256" key="2">
    <source>
        <dbReference type="ARBA" id="ARBA00022801"/>
    </source>
</evidence>
<dbReference type="GO" id="GO:0005737">
    <property type="term" value="C:cytoplasm"/>
    <property type="evidence" value="ECO:0007669"/>
    <property type="project" value="UniProtKB-SubCell"/>
</dbReference>
<sequence>MSAPQSAKVREREHAIQLDVTDPLKGFRKEFLIPTKAQLESLAVSNSDDGSEPCIYFCGNSLGLQPRRTAQRIASHLSAWATKGVLGHFTEHEDSNLPPFLHVDDAAAKLMAPLVGAETNEVAVMETLTANLHLLMSSFYTPTEEKYKIIIEGKAFPSDHYAVESQIRHRGFDPEQAMVLIEPDRLELATISTSHILSVIDKHASTTALVLLPGIQYYTGQYLDIKTITAHAHRHGILIGWDLAHAVGNVDLRLREWDVDFAAWCNYKYVNSGPGAIGGLFVNSRHGQVDVSAMRDGGEGFRDRLCGWWGGSKSTRFEMGNHFVPIPGAAGWQVGNPSALALTAVIASLEIFALTDMATIRAKSIAMTACLEDLLLHPLSANRSCKEALPYQIITPSDPEERGAQLSVRVEPGLLGGVMRLLEDAGVVVDERRPDVIRVAPAPLYNTFQEVWDFANIFTWACSETQAGTVHGSQEAAALKGQDQKGWAKFKQTGY</sequence>
<evidence type="ECO:0000313" key="8">
    <source>
        <dbReference type="Proteomes" id="UP000664203"/>
    </source>
</evidence>
<keyword evidence="4 5" id="KW-0963">Cytoplasm</keyword>
<feature type="binding site" evidence="4">
    <location>
        <position position="128"/>
    </location>
    <ligand>
        <name>pyridoxal 5'-phosphate</name>
        <dbReference type="ChEBI" id="CHEBI:597326"/>
    </ligand>
</feature>
<comment type="pathway">
    <text evidence="4 5">Cofactor biosynthesis; NAD(+) biosynthesis; quinolinate from L-kynurenine: step 2/3.</text>
</comment>
<dbReference type="UniPathway" id="UPA00253">
    <property type="reaction ID" value="UER00329"/>
</dbReference>
<accession>A0A8H3G3B2</accession>
<comment type="caution">
    <text evidence="7">The sequence shown here is derived from an EMBL/GenBank/DDBJ whole genome shotgun (WGS) entry which is preliminary data.</text>
</comment>
<feature type="binding site" evidence="4">
    <location>
        <position position="308"/>
    </location>
    <ligand>
        <name>pyridoxal 5'-phosphate</name>
        <dbReference type="ChEBI" id="CHEBI:597326"/>
    </ligand>
</feature>
<dbReference type="InterPro" id="IPR015422">
    <property type="entry name" value="PyrdxlP-dep_Trfase_small"/>
</dbReference>
<dbReference type="EC" id="3.7.1.3" evidence="4 5"/>
<comment type="catalytic activity">
    <reaction evidence="5">
        <text>3-hydroxy-L-kynurenine + H2O = 3-hydroxyanthranilate + L-alanine + H(+)</text>
        <dbReference type="Rhea" id="RHEA:25143"/>
        <dbReference type="ChEBI" id="CHEBI:15377"/>
        <dbReference type="ChEBI" id="CHEBI:15378"/>
        <dbReference type="ChEBI" id="CHEBI:36559"/>
        <dbReference type="ChEBI" id="CHEBI:57972"/>
        <dbReference type="ChEBI" id="CHEBI:58125"/>
        <dbReference type="EC" id="3.7.1.3"/>
    </reaction>
</comment>
<comment type="caution">
    <text evidence="4">Lacks conserved residue(s) required for the propagation of feature annotation.</text>
</comment>
<dbReference type="Gene3D" id="3.40.640.10">
    <property type="entry name" value="Type I PLP-dependent aspartate aminotransferase-like (Major domain)"/>
    <property type="match status" value="1"/>
</dbReference>
<dbReference type="OrthoDB" id="5978656at2759"/>
<evidence type="ECO:0000256" key="3">
    <source>
        <dbReference type="ARBA" id="ARBA00022898"/>
    </source>
</evidence>
<dbReference type="InterPro" id="IPR010111">
    <property type="entry name" value="Kynureninase"/>
</dbReference>
<proteinExistence type="inferred from homology"/>
<feature type="domain" description="Aminotransferase class V" evidence="6">
    <location>
        <begin position="108"/>
        <end position="299"/>
    </location>
</feature>
<keyword evidence="8" id="KW-1185">Reference proteome</keyword>
<dbReference type="GO" id="GO:0030429">
    <property type="term" value="F:kynureninase activity"/>
    <property type="evidence" value="ECO:0007669"/>
    <property type="project" value="UniProtKB-UniRule"/>
</dbReference>
<comment type="catalytic activity">
    <reaction evidence="4 5">
        <text>L-kynurenine + H2O = anthranilate + L-alanine + H(+)</text>
        <dbReference type="Rhea" id="RHEA:16813"/>
        <dbReference type="ChEBI" id="CHEBI:15377"/>
        <dbReference type="ChEBI" id="CHEBI:15378"/>
        <dbReference type="ChEBI" id="CHEBI:16567"/>
        <dbReference type="ChEBI" id="CHEBI:57959"/>
        <dbReference type="ChEBI" id="CHEBI:57972"/>
        <dbReference type="EC" id="3.7.1.3"/>
    </reaction>
</comment>
<evidence type="ECO:0000313" key="7">
    <source>
        <dbReference type="EMBL" id="CAF9932383.1"/>
    </source>
</evidence>
<dbReference type="NCBIfam" id="TIGR01814">
    <property type="entry name" value="kynureninase"/>
    <property type="match status" value="1"/>
</dbReference>
<dbReference type="PANTHER" id="PTHR14084:SF0">
    <property type="entry name" value="KYNURENINASE"/>
    <property type="match status" value="1"/>
</dbReference>
<dbReference type="PANTHER" id="PTHR14084">
    <property type="entry name" value="KYNURENINASE"/>
    <property type="match status" value="1"/>
</dbReference>
<feature type="modified residue" description="N6-(pyridoxal phosphate)lysine" evidence="4">
    <location>
        <position position="268"/>
    </location>
</feature>
<feature type="binding site" evidence="4">
    <location>
        <position position="336"/>
    </location>
    <ligand>
        <name>pyridoxal 5'-phosphate</name>
        <dbReference type="ChEBI" id="CHEBI:597326"/>
    </ligand>
</feature>
<dbReference type="UniPathway" id="UPA00334">
    <property type="reaction ID" value="UER00455"/>
</dbReference>
<dbReference type="GO" id="GO:0019441">
    <property type="term" value="P:L-tryptophan catabolic process to kynurenine"/>
    <property type="evidence" value="ECO:0007669"/>
    <property type="project" value="TreeGrafter"/>
</dbReference>
<feature type="binding site" evidence="4">
    <location>
        <position position="242"/>
    </location>
    <ligand>
        <name>pyridoxal 5'-phosphate</name>
        <dbReference type="ChEBI" id="CHEBI:597326"/>
    </ligand>
</feature>
<dbReference type="PIRSF" id="PIRSF038800">
    <property type="entry name" value="KYNU"/>
    <property type="match status" value="1"/>
</dbReference>
<dbReference type="GO" id="GO:0097053">
    <property type="term" value="P:L-kynurenine catabolic process"/>
    <property type="evidence" value="ECO:0007669"/>
    <property type="project" value="UniProtKB-UniRule"/>
</dbReference>